<accession>A0A556MMX8</accession>
<dbReference type="RefSeq" id="WP_144334106.1">
    <property type="nucleotide sequence ID" value="NZ_VLPL01000008.1"/>
</dbReference>
<evidence type="ECO:0000313" key="2">
    <source>
        <dbReference type="Proteomes" id="UP000316008"/>
    </source>
</evidence>
<proteinExistence type="predicted"/>
<keyword evidence="2" id="KW-1185">Reference proteome</keyword>
<dbReference type="EMBL" id="VLPL01000008">
    <property type="protein sequence ID" value="TSJ41294.1"/>
    <property type="molecule type" value="Genomic_DNA"/>
</dbReference>
<protein>
    <submittedName>
        <fullName evidence="1">Uncharacterized protein</fullName>
    </submittedName>
</protein>
<comment type="caution">
    <text evidence="1">The sequence shown here is derived from an EMBL/GenBank/DDBJ whole genome shotgun (WGS) entry which is preliminary data.</text>
</comment>
<evidence type="ECO:0000313" key="1">
    <source>
        <dbReference type="EMBL" id="TSJ41294.1"/>
    </source>
</evidence>
<reference evidence="1 2" key="1">
    <citation type="submission" date="2019-07" db="EMBL/GenBank/DDBJ databases">
        <authorList>
            <person name="Huq M.A."/>
        </authorList>
    </citation>
    <scope>NUCLEOTIDE SEQUENCE [LARGE SCALE GENOMIC DNA]</scope>
    <source>
        <strain evidence="1 2">MAH-3</strain>
    </source>
</reference>
<name>A0A556MMX8_9FLAO</name>
<dbReference type="AlphaFoldDB" id="A0A556MMX8"/>
<organism evidence="1 2">
    <name type="scientific">Fluviicola chungangensis</name>
    <dbReference type="NCBI Taxonomy" id="2597671"/>
    <lineage>
        <taxon>Bacteria</taxon>
        <taxon>Pseudomonadati</taxon>
        <taxon>Bacteroidota</taxon>
        <taxon>Flavobacteriia</taxon>
        <taxon>Flavobacteriales</taxon>
        <taxon>Crocinitomicaceae</taxon>
        <taxon>Fluviicola</taxon>
    </lineage>
</organism>
<gene>
    <name evidence="1" type="ORF">FO442_15395</name>
</gene>
<dbReference type="Proteomes" id="UP000316008">
    <property type="component" value="Unassembled WGS sequence"/>
</dbReference>
<sequence>MKKKIEAQKIEFAKNLIDSDYRLVCDYEKIDTCIEIICIRDLMSTKTKFKFFNIIGTDRILIKANNSFLIEYCIKQTGSKFELYELVLSKFNEFERELDNLSL</sequence>